<evidence type="ECO:0008006" key="5">
    <source>
        <dbReference type="Google" id="ProtNLM"/>
    </source>
</evidence>
<sequence length="157" mass="15831">MKWISGISAAMATAAVLTMTGAGAAQADGLLGDLLSPLVCGLQSNINGDNNQVTQTGTCHQEPAENSGGGVTGAEQVRGDGREIAPGQYGRATAFCPAGKVATGGGYDSFPGGFRPENEQFLQATTEPPNNWSVYGVNEGAQPVTVTAIAICADAAE</sequence>
<evidence type="ECO:0000313" key="4">
    <source>
        <dbReference type="Proteomes" id="UP001223390"/>
    </source>
</evidence>
<evidence type="ECO:0000256" key="2">
    <source>
        <dbReference type="SAM" id="SignalP"/>
    </source>
</evidence>
<feature type="region of interest" description="Disordered" evidence="1">
    <location>
        <begin position="61"/>
        <end position="84"/>
    </location>
</feature>
<reference evidence="3 4" key="1">
    <citation type="submission" date="2023-05" db="EMBL/GenBank/DDBJ databases">
        <title>Sequencing and Assembly of Streptomyces sp. NP73.</title>
        <authorList>
            <person name="Konwar A.N."/>
            <person name="Saikia K."/>
            <person name="Thakur D."/>
        </authorList>
    </citation>
    <scope>NUCLEOTIDE SEQUENCE [LARGE SCALE GENOMIC DNA]</scope>
    <source>
        <strain evidence="3 4">NP73</strain>
    </source>
</reference>
<protein>
    <recommendedName>
        <fullName evidence="5">Secreted protein</fullName>
    </recommendedName>
</protein>
<gene>
    <name evidence="3" type="ORF">QEZ40_003810</name>
</gene>
<evidence type="ECO:0000313" key="3">
    <source>
        <dbReference type="EMBL" id="MDK9498623.1"/>
    </source>
</evidence>
<accession>A0ABT7GYB2</accession>
<feature type="chain" id="PRO_5047452884" description="Secreted protein" evidence="2">
    <location>
        <begin position="28"/>
        <end position="157"/>
    </location>
</feature>
<dbReference type="RefSeq" id="WP_285344689.1">
    <property type="nucleotide sequence ID" value="NZ_JASITI010000032.1"/>
</dbReference>
<comment type="caution">
    <text evidence="3">The sequence shown here is derived from an EMBL/GenBank/DDBJ whole genome shotgun (WGS) entry which is preliminary data.</text>
</comment>
<dbReference type="EMBL" id="JASITI010000032">
    <property type="protein sequence ID" value="MDK9498623.1"/>
    <property type="molecule type" value="Genomic_DNA"/>
</dbReference>
<name>A0ABT7GYB2_9ACTN</name>
<proteinExistence type="predicted"/>
<keyword evidence="4" id="KW-1185">Reference proteome</keyword>
<keyword evidence="2" id="KW-0732">Signal</keyword>
<evidence type="ECO:0000256" key="1">
    <source>
        <dbReference type="SAM" id="MobiDB-lite"/>
    </source>
</evidence>
<organism evidence="3 4">
    <name type="scientific">Streptomyces katrae</name>
    <dbReference type="NCBI Taxonomy" id="68223"/>
    <lineage>
        <taxon>Bacteria</taxon>
        <taxon>Bacillati</taxon>
        <taxon>Actinomycetota</taxon>
        <taxon>Actinomycetes</taxon>
        <taxon>Kitasatosporales</taxon>
        <taxon>Streptomycetaceae</taxon>
        <taxon>Streptomyces</taxon>
    </lineage>
</organism>
<feature type="signal peptide" evidence="2">
    <location>
        <begin position="1"/>
        <end position="27"/>
    </location>
</feature>
<dbReference type="Proteomes" id="UP001223390">
    <property type="component" value="Unassembled WGS sequence"/>
</dbReference>